<name>V6LJ02_9EUKA</name>
<feature type="compositionally biased region" description="Acidic residues" evidence="2">
    <location>
        <begin position="732"/>
        <end position="744"/>
    </location>
</feature>
<feature type="region of interest" description="Disordered" evidence="2">
    <location>
        <begin position="461"/>
        <end position="483"/>
    </location>
</feature>
<gene>
    <name evidence="3" type="ORF">SS50377_15554</name>
    <name evidence="4" type="ORF">SS50377_24593</name>
</gene>
<proteinExistence type="predicted"/>
<keyword evidence="1" id="KW-0175">Coiled coil</keyword>
<feature type="region of interest" description="Disordered" evidence="2">
    <location>
        <begin position="721"/>
        <end position="744"/>
    </location>
</feature>
<feature type="coiled-coil region" evidence="1">
    <location>
        <begin position="410"/>
        <end position="444"/>
    </location>
</feature>
<sequence length="744" mass="87473">MPQIILKSTGKKKQYYVANGFYSNRFTMQNQFEPENYYHTPSYSDKNNFTIPKLPIYEDFIPIHQLQPVQQDQLDQIDDISQRYLNEAKQFAQQQQIQMDKIKREIDVNKQISDMYDPRIQDKVGQIISENREQDRAEKQLKDIEQDLVGEVAQMRENVGRQADTNIYNEQQQLMDDLQQQRANQQQMVNQQQQMLYSQPPQQPQKLFHGTNQQLSNQQYQNFAYSNQIQHNPPNQQNYYNMNPKNEDNRVAQNTYYQVIKNNSDRDSISQNPFYQPSKPAPLYVQELSQQFLTGVLQLEEAYQKQTKTSEAAHVASVIQKEREISDYKEMANQQTVEGLLSRVQDLECQTVQVRRDEGVDQLAQQILKKYGLGLVDPEIKQPEIDKQQIIRDIKQQMLKEHDINQQDALKKEVEEKQAYTNQNMQLQQQLYQQQQQYIQQQQQLFIPQPHAAYNYQQYSQQQNQFNQPQNKQQISHVSSFQQDNQQYKEKEIENQILQLKILQLQKQMQEREQQSYSQSYEGKEDSDVISPIGTDELRTQQKLSKKRPTYKKIPKQKQREIEIVVNPDNLLQVPDITSVKMLSTMDNSKLTQSISGNDKSLKQPIQKLAQKSSSFVDEEGSLSKQQSFRNFVKQEITDRVEDVKRKLSTSTIEDDFDDKSIIGENISKQKTPSNPFAAVKQLVDSKKEQISQNMGQQFQDSLMIELDDDIELNQQIIKKPPQIPRQQTPIEDPDDYFDLDIPL</sequence>
<accession>V6LJ02</accession>
<dbReference type="AlphaFoldDB" id="V6LJ02"/>
<evidence type="ECO:0000313" key="4">
    <source>
        <dbReference type="EMBL" id="KAH0572482.1"/>
    </source>
</evidence>
<reference evidence="3 4" key="1">
    <citation type="journal article" date="2014" name="PLoS Genet.">
        <title>The Genome of Spironucleus salmonicida Highlights a Fish Pathogen Adapted to Fluctuating Environments.</title>
        <authorList>
            <person name="Xu F."/>
            <person name="Jerlstrom-Hultqvist J."/>
            <person name="Einarsson E."/>
            <person name="Astvaldsson A."/>
            <person name="Svard S.G."/>
            <person name="Andersson J.O."/>
        </authorList>
    </citation>
    <scope>NUCLEOTIDE SEQUENCE</scope>
    <source>
        <strain evidence="4">ATCC 50377</strain>
    </source>
</reference>
<evidence type="ECO:0000313" key="3">
    <source>
        <dbReference type="EMBL" id="EST44552.1"/>
    </source>
</evidence>
<feature type="compositionally biased region" description="Low complexity" evidence="2">
    <location>
        <begin position="461"/>
        <end position="474"/>
    </location>
</feature>
<evidence type="ECO:0000256" key="2">
    <source>
        <dbReference type="SAM" id="MobiDB-lite"/>
    </source>
</evidence>
<feature type="coiled-coil region" evidence="1">
    <location>
        <begin position="488"/>
        <end position="515"/>
    </location>
</feature>
<reference evidence="4" key="2">
    <citation type="submission" date="2020-12" db="EMBL/GenBank/DDBJ databases">
        <title>New Spironucleus salmonicida genome in near-complete chromosomes.</title>
        <authorList>
            <person name="Xu F."/>
            <person name="Kurt Z."/>
            <person name="Jimenez-Gonzalez A."/>
            <person name="Astvaldsson A."/>
            <person name="Andersson J.O."/>
            <person name="Svard S.G."/>
        </authorList>
    </citation>
    <scope>NUCLEOTIDE SEQUENCE</scope>
    <source>
        <strain evidence="4">ATCC 50377</strain>
    </source>
</reference>
<dbReference type="EMBL" id="AUWU02000005">
    <property type="protein sequence ID" value="KAH0572482.1"/>
    <property type="molecule type" value="Genomic_DNA"/>
</dbReference>
<evidence type="ECO:0000313" key="5">
    <source>
        <dbReference type="Proteomes" id="UP000018208"/>
    </source>
</evidence>
<dbReference type="EMBL" id="KI546115">
    <property type="protein sequence ID" value="EST44552.1"/>
    <property type="molecule type" value="Genomic_DNA"/>
</dbReference>
<organism evidence="3">
    <name type="scientific">Spironucleus salmonicida</name>
    <dbReference type="NCBI Taxonomy" id="348837"/>
    <lineage>
        <taxon>Eukaryota</taxon>
        <taxon>Metamonada</taxon>
        <taxon>Diplomonadida</taxon>
        <taxon>Hexamitidae</taxon>
        <taxon>Hexamitinae</taxon>
        <taxon>Spironucleus</taxon>
    </lineage>
</organism>
<evidence type="ECO:0000256" key="1">
    <source>
        <dbReference type="SAM" id="Coils"/>
    </source>
</evidence>
<keyword evidence="5" id="KW-1185">Reference proteome</keyword>
<protein>
    <submittedName>
        <fullName evidence="3">Uncharacterized protein</fullName>
    </submittedName>
</protein>
<feature type="coiled-coil region" evidence="1">
    <location>
        <begin position="85"/>
        <end position="195"/>
    </location>
</feature>
<dbReference type="Proteomes" id="UP000018208">
    <property type="component" value="Unassembled WGS sequence"/>
</dbReference>
<dbReference type="VEuPathDB" id="GiardiaDB:SS50377_24593"/>